<keyword evidence="2" id="KW-1185">Reference proteome</keyword>
<dbReference type="OrthoDB" id="8686772at2"/>
<proteinExistence type="predicted"/>
<dbReference type="Proteomes" id="UP000078410">
    <property type="component" value="Unassembled WGS sequence"/>
</dbReference>
<protein>
    <recommendedName>
        <fullName evidence="3">Type IV secretion protein Rhs</fullName>
    </recommendedName>
</protein>
<reference evidence="1 2" key="1">
    <citation type="submission" date="2016-04" db="EMBL/GenBank/DDBJ databases">
        <title>ATOL: Assembling a taxonomically balanced genome-scale reconstruction of the evolutionary history of the Enterobacteriaceae.</title>
        <authorList>
            <person name="Plunkett G.III."/>
            <person name="Neeno-Eckwall E.C."/>
            <person name="Glasner J.D."/>
            <person name="Perna N.T."/>
        </authorList>
    </citation>
    <scope>NUCLEOTIDE SEQUENCE [LARGE SCALE GENOMIC DNA]</scope>
    <source>
        <strain evidence="1 2">ATCC 51605</strain>
    </source>
</reference>
<evidence type="ECO:0000313" key="1">
    <source>
        <dbReference type="EMBL" id="OAT32622.1"/>
    </source>
</evidence>
<dbReference type="AlphaFoldDB" id="A0A1B7IS46"/>
<dbReference type="RefSeq" id="WP_064557833.1">
    <property type="nucleotide sequence ID" value="NZ_LXER01000011.1"/>
</dbReference>
<dbReference type="EMBL" id="LXER01000011">
    <property type="protein sequence ID" value="OAT32622.1"/>
    <property type="molecule type" value="Genomic_DNA"/>
</dbReference>
<name>A0A1B7IS46_9ENTR</name>
<gene>
    <name evidence="1" type="ORF">M975_1058</name>
</gene>
<accession>A0A1B7IS46</accession>
<organism evidence="1 2">
    <name type="scientific">Buttiauxella brennerae ATCC 51605</name>
    <dbReference type="NCBI Taxonomy" id="1354251"/>
    <lineage>
        <taxon>Bacteria</taxon>
        <taxon>Pseudomonadati</taxon>
        <taxon>Pseudomonadota</taxon>
        <taxon>Gammaproteobacteria</taxon>
        <taxon>Enterobacterales</taxon>
        <taxon>Enterobacteriaceae</taxon>
        <taxon>Buttiauxella</taxon>
    </lineage>
</organism>
<comment type="caution">
    <text evidence="1">The sequence shown here is derived from an EMBL/GenBank/DDBJ whole genome shotgun (WGS) entry which is preliminary data.</text>
</comment>
<evidence type="ECO:0008006" key="3">
    <source>
        <dbReference type="Google" id="ProtNLM"/>
    </source>
</evidence>
<sequence>METDQEKEGSLRRLTSGEITLASPIFMSTIPYNKVWIHCDSYLPFELQNERTAMTPNGEIYFRVSLYREDFSQSLPDMQHLFIHEMAHIWQREKGMNVIMRGLVSWLVSYRYRFDGRILADYPMEQQAQIIADYFTLEREGYRGWCDLIRSHDVTLDGDISESAIRRQYKHVLKGFPWC</sequence>
<dbReference type="PATRIC" id="fig|1354251.4.peg.1084"/>
<evidence type="ECO:0000313" key="2">
    <source>
        <dbReference type="Proteomes" id="UP000078410"/>
    </source>
</evidence>